<proteinExistence type="predicted"/>
<evidence type="ECO:0000256" key="1">
    <source>
        <dbReference type="ARBA" id="ARBA00022729"/>
    </source>
</evidence>
<evidence type="ECO:0000313" key="3">
    <source>
        <dbReference type="EMBL" id="CAF1594300.1"/>
    </source>
</evidence>
<dbReference type="SMART" id="SM00062">
    <property type="entry name" value="PBPb"/>
    <property type="match status" value="1"/>
</dbReference>
<organism evidence="3 5">
    <name type="scientific">Didymodactylos carnosus</name>
    <dbReference type="NCBI Taxonomy" id="1234261"/>
    <lineage>
        <taxon>Eukaryota</taxon>
        <taxon>Metazoa</taxon>
        <taxon>Spiralia</taxon>
        <taxon>Gnathifera</taxon>
        <taxon>Rotifera</taxon>
        <taxon>Eurotatoria</taxon>
        <taxon>Bdelloidea</taxon>
        <taxon>Philodinida</taxon>
        <taxon>Philodinidae</taxon>
        <taxon>Didymodactylos</taxon>
    </lineage>
</organism>
<dbReference type="Proteomes" id="UP000663829">
    <property type="component" value="Unassembled WGS sequence"/>
</dbReference>
<dbReference type="PANTHER" id="PTHR35936:SF17">
    <property type="entry name" value="ARGININE-BINDING EXTRACELLULAR PROTEIN ARTP"/>
    <property type="match status" value="1"/>
</dbReference>
<feature type="domain" description="Solute-binding protein family 3/N-terminal" evidence="2">
    <location>
        <begin position="1"/>
        <end position="178"/>
    </location>
</feature>
<reference evidence="3" key="1">
    <citation type="submission" date="2021-02" db="EMBL/GenBank/DDBJ databases">
        <authorList>
            <person name="Nowell W R."/>
        </authorList>
    </citation>
    <scope>NUCLEOTIDE SEQUENCE</scope>
</reference>
<keyword evidence="5" id="KW-1185">Reference proteome</keyword>
<evidence type="ECO:0000259" key="2">
    <source>
        <dbReference type="SMART" id="SM00062"/>
    </source>
</evidence>
<dbReference type="Pfam" id="PF00497">
    <property type="entry name" value="SBP_bac_3"/>
    <property type="match status" value="1"/>
</dbReference>
<dbReference type="Proteomes" id="UP000681722">
    <property type="component" value="Unassembled WGS sequence"/>
</dbReference>
<gene>
    <name evidence="3" type="ORF">GPM918_LOCUS41968</name>
    <name evidence="4" type="ORF">SRO942_LOCUS43117</name>
</gene>
<dbReference type="AlphaFoldDB" id="A0A816A7B0"/>
<evidence type="ECO:0000313" key="5">
    <source>
        <dbReference type="Proteomes" id="UP000663829"/>
    </source>
</evidence>
<dbReference type="SUPFAM" id="SSF53850">
    <property type="entry name" value="Periplasmic binding protein-like II"/>
    <property type="match status" value="1"/>
</dbReference>
<name>A0A816A7B0_9BILA</name>
<sequence>MLIPQIQIGQIDAIAAGMTPSPEREKNVRFTKSYLQENPLVIVTRKDQQPAIQTTQDLKGKSVIVNTGYVSDSYLSKIPEIQLIRLPKVSDAMIALEHKKADAFVTANLTLEPYNLQIGSNLANNKFNVATIEGTSETSALGISKKLSDELFAKIQSTLDEMENDGTLKALKSKWKMK</sequence>
<protein>
    <recommendedName>
        <fullName evidence="2">Solute-binding protein family 3/N-terminal domain-containing protein</fullName>
    </recommendedName>
</protein>
<evidence type="ECO:0000313" key="4">
    <source>
        <dbReference type="EMBL" id="CAF4467954.1"/>
    </source>
</evidence>
<dbReference type="Gene3D" id="3.40.190.10">
    <property type="entry name" value="Periplasmic binding protein-like II"/>
    <property type="match status" value="2"/>
</dbReference>
<dbReference type="EMBL" id="CAJOBC010100551">
    <property type="protein sequence ID" value="CAF4467954.1"/>
    <property type="molecule type" value="Genomic_DNA"/>
</dbReference>
<comment type="caution">
    <text evidence="3">The sequence shown here is derived from an EMBL/GenBank/DDBJ whole genome shotgun (WGS) entry which is preliminary data.</text>
</comment>
<accession>A0A816A7B0</accession>
<keyword evidence="1" id="KW-0732">Signal</keyword>
<dbReference type="InterPro" id="IPR001638">
    <property type="entry name" value="Solute-binding_3/MltF_N"/>
</dbReference>
<dbReference type="PANTHER" id="PTHR35936">
    <property type="entry name" value="MEMBRANE-BOUND LYTIC MUREIN TRANSGLYCOSYLASE F"/>
    <property type="match status" value="1"/>
</dbReference>
<dbReference type="OrthoDB" id="5984008at2759"/>
<dbReference type="EMBL" id="CAJNOQ010034310">
    <property type="protein sequence ID" value="CAF1594300.1"/>
    <property type="molecule type" value="Genomic_DNA"/>
</dbReference>